<dbReference type="RefSeq" id="WP_252215564.1">
    <property type="nucleotide sequence ID" value="NZ_JAVJAN010000005.1"/>
</dbReference>
<dbReference type="PROSITE" id="PS00062">
    <property type="entry name" value="ALDOKETO_REDUCTASE_2"/>
    <property type="match status" value="1"/>
</dbReference>
<keyword evidence="3" id="KW-0560">Oxidoreductase</keyword>
<dbReference type="PANTHER" id="PTHR43827:SF3">
    <property type="entry name" value="NADP-DEPENDENT OXIDOREDUCTASE DOMAIN-CONTAINING PROTEIN"/>
    <property type="match status" value="1"/>
</dbReference>
<dbReference type="InterPro" id="IPR023210">
    <property type="entry name" value="NADP_OxRdtase_dom"/>
</dbReference>
<protein>
    <submittedName>
        <fullName evidence="5">Aldo/keto reductase</fullName>
    </submittedName>
</protein>
<feature type="domain" description="NADP-dependent oxidoreductase" evidence="4">
    <location>
        <begin position="15"/>
        <end position="256"/>
    </location>
</feature>
<reference evidence="5 6" key="1">
    <citation type="submission" date="2023-09" db="EMBL/GenBank/DDBJ databases">
        <authorList>
            <person name="Zhai L."/>
        </authorList>
    </citation>
    <scope>NUCLEOTIDE SEQUENCE [LARGE SCALE GENOMIC DNA]</scope>
    <source>
        <strain evidence="5 6">5 N-1</strain>
    </source>
</reference>
<evidence type="ECO:0000313" key="5">
    <source>
        <dbReference type="EMBL" id="MDR5586385.1"/>
    </source>
</evidence>
<dbReference type="Gene3D" id="3.20.20.100">
    <property type="entry name" value="NADP-dependent oxidoreductase domain"/>
    <property type="match status" value="1"/>
</dbReference>
<dbReference type="Proteomes" id="UP001256646">
    <property type="component" value="Unassembled WGS sequence"/>
</dbReference>
<evidence type="ECO:0000256" key="1">
    <source>
        <dbReference type="ARBA" id="ARBA00007905"/>
    </source>
</evidence>
<organism evidence="5 6">
    <name type="scientific">Clostridium aquiflavi</name>
    <dbReference type="NCBI Taxonomy" id="3073603"/>
    <lineage>
        <taxon>Bacteria</taxon>
        <taxon>Bacillati</taxon>
        <taxon>Bacillota</taxon>
        <taxon>Clostridia</taxon>
        <taxon>Eubacteriales</taxon>
        <taxon>Clostridiaceae</taxon>
        <taxon>Clostridium</taxon>
    </lineage>
</organism>
<keyword evidence="6" id="KW-1185">Reference proteome</keyword>
<dbReference type="PROSITE" id="PS00063">
    <property type="entry name" value="ALDOKETO_REDUCTASE_3"/>
    <property type="match status" value="1"/>
</dbReference>
<evidence type="ECO:0000256" key="2">
    <source>
        <dbReference type="ARBA" id="ARBA00022857"/>
    </source>
</evidence>
<dbReference type="PIRSF" id="PIRSF000097">
    <property type="entry name" value="AKR"/>
    <property type="match status" value="1"/>
</dbReference>
<keyword evidence="2" id="KW-0521">NADP</keyword>
<dbReference type="PRINTS" id="PR00069">
    <property type="entry name" value="ALDKETRDTASE"/>
</dbReference>
<evidence type="ECO:0000259" key="4">
    <source>
        <dbReference type="Pfam" id="PF00248"/>
    </source>
</evidence>
<comment type="caution">
    <text evidence="5">The sequence shown here is derived from an EMBL/GenBank/DDBJ whole genome shotgun (WGS) entry which is preliminary data.</text>
</comment>
<dbReference type="SUPFAM" id="SSF51430">
    <property type="entry name" value="NAD(P)-linked oxidoreductase"/>
    <property type="match status" value="1"/>
</dbReference>
<comment type="similarity">
    <text evidence="1">Belongs to the aldo/keto reductase family.</text>
</comment>
<dbReference type="CDD" id="cd19133">
    <property type="entry name" value="AKR_AKR5F1"/>
    <property type="match status" value="1"/>
</dbReference>
<dbReference type="InterPro" id="IPR036812">
    <property type="entry name" value="NAD(P)_OxRdtase_dom_sf"/>
</dbReference>
<evidence type="ECO:0000256" key="3">
    <source>
        <dbReference type="ARBA" id="ARBA00023002"/>
    </source>
</evidence>
<name>A0ABU1EDE3_9CLOT</name>
<dbReference type="PROSITE" id="PS00798">
    <property type="entry name" value="ALDOKETO_REDUCTASE_1"/>
    <property type="match status" value="1"/>
</dbReference>
<dbReference type="InterPro" id="IPR020471">
    <property type="entry name" value="AKR"/>
</dbReference>
<evidence type="ECO:0000313" key="6">
    <source>
        <dbReference type="Proteomes" id="UP001256646"/>
    </source>
</evidence>
<sequence length="283" mass="32557">MQNVTLNNGVEMPILGFGVYQIEDTAQCEQAVYDALMTGYRSIDTASVYMNEKAVGRAIKRSHIPRKELFITTKLWIQDAGYNNTKKAFSQSLKRLQLDYIDLYLIHQPFGDIYGSWRAMEELYQEGKIRAIGVSNFQPDRLVDLIIHNRIIPAVNQVETNPFCQQVESAMLMKENGVQIESWAPFAEGHNNIFKNDVLVTLAEKYNKSVAQIVLRWLIQRGVVAIPKSVHKERIIENFNIFDFELSSNDMEKIAMLDTKESCFFSHSDPKMVKLFSEVKYDV</sequence>
<dbReference type="InterPro" id="IPR018170">
    <property type="entry name" value="Aldo/ket_reductase_CS"/>
</dbReference>
<dbReference type="Pfam" id="PF00248">
    <property type="entry name" value="Aldo_ket_red"/>
    <property type="match status" value="1"/>
</dbReference>
<accession>A0ABU1EDE3</accession>
<dbReference type="PANTHER" id="PTHR43827">
    <property type="entry name" value="2,5-DIKETO-D-GLUCONIC ACID REDUCTASE"/>
    <property type="match status" value="1"/>
</dbReference>
<proteinExistence type="inferred from homology"/>
<dbReference type="EMBL" id="JAVJAN010000005">
    <property type="protein sequence ID" value="MDR5586385.1"/>
    <property type="molecule type" value="Genomic_DNA"/>
</dbReference>
<gene>
    <name evidence="5" type="ORF">RGC78_02785</name>
</gene>